<gene>
    <name evidence="4" type="ORF">PACTADRAFT_31180</name>
</gene>
<organism evidence="4 5">
    <name type="scientific">Pachysolen tannophilus NRRL Y-2460</name>
    <dbReference type="NCBI Taxonomy" id="669874"/>
    <lineage>
        <taxon>Eukaryota</taxon>
        <taxon>Fungi</taxon>
        <taxon>Dikarya</taxon>
        <taxon>Ascomycota</taxon>
        <taxon>Saccharomycotina</taxon>
        <taxon>Pichiomycetes</taxon>
        <taxon>Pachysolenaceae</taxon>
        <taxon>Pachysolen</taxon>
    </lineage>
</organism>
<evidence type="ECO:0000313" key="4">
    <source>
        <dbReference type="EMBL" id="ODV97747.1"/>
    </source>
</evidence>
<dbReference type="PANTHER" id="PTHR10501">
    <property type="entry name" value="U1 SMALL NUCLEAR RIBONUCLEOPROTEIN A/U2 SMALL NUCLEAR RIBONUCLEOPROTEIN B"/>
    <property type="match status" value="1"/>
</dbReference>
<dbReference type="SUPFAM" id="SSF54928">
    <property type="entry name" value="RNA-binding domain, RBD"/>
    <property type="match status" value="1"/>
</dbReference>
<keyword evidence="1 2" id="KW-0694">RNA-binding</keyword>
<accession>A0A1E4U179</accession>
<evidence type="ECO:0000313" key="5">
    <source>
        <dbReference type="Proteomes" id="UP000094236"/>
    </source>
</evidence>
<dbReference type="InterPro" id="IPR000504">
    <property type="entry name" value="RRM_dom"/>
</dbReference>
<dbReference type="Gene3D" id="3.30.70.330">
    <property type="match status" value="2"/>
</dbReference>
<dbReference type="InterPro" id="IPR035979">
    <property type="entry name" value="RBD_domain_sf"/>
</dbReference>
<reference evidence="5" key="1">
    <citation type="submission" date="2016-05" db="EMBL/GenBank/DDBJ databases">
        <title>Comparative genomics of biotechnologically important yeasts.</title>
        <authorList>
            <consortium name="DOE Joint Genome Institute"/>
            <person name="Riley R."/>
            <person name="Haridas S."/>
            <person name="Wolfe K.H."/>
            <person name="Lopes M.R."/>
            <person name="Hittinger C.T."/>
            <person name="Goker M."/>
            <person name="Salamov A."/>
            <person name="Wisecaver J."/>
            <person name="Long T.M."/>
            <person name="Aerts A.L."/>
            <person name="Barry K."/>
            <person name="Choi C."/>
            <person name="Clum A."/>
            <person name="Coughlan A.Y."/>
            <person name="Deshpande S."/>
            <person name="Douglass A.P."/>
            <person name="Hanson S.J."/>
            <person name="Klenk H.-P."/>
            <person name="Labutti K."/>
            <person name="Lapidus A."/>
            <person name="Lindquist E."/>
            <person name="Lipzen A."/>
            <person name="Meier-Kolthoff J.P."/>
            <person name="Ohm R.A."/>
            <person name="Otillar R.P."/>
            <person name="Pangilinan J."/>
            <person name="Peng Y."/>
            <person name="Rokas A."/>
            <person name="Rosa C.A."/>
            <person name="Scheuner C."/>
            <person name="Sibirny A.A."/>
            <person name="Slot J.C."/>
            <person name="Stielow J.B."/>
            <person name="Sun H."/>
            <person name="Kurtzman C.P."/>
            <person name="Blackwell M."/>
            <person name="Grigoriev I.V."/>
            <person name="Jeffries T.W."/>
        </authorList>
    </citation>
    <scope>NUCLEOTIDE SEQUENCE [LARGE SCALE GENOMIC DNA]</scope>
    <source>
        <strain evidence="5">NRRL Y-2460</strain>
    </source>
</reference>
<keyword evidence="5" id="KW-1185">Reference proteome</keyword>
<feature type="domain" description="RRM" evidence="3">
    <location>
        <begin position="153"/>
        <end position="238"/>
    </location>
</feature>
<dbReference type="InterPro" id="IPR012677">
    <property type="entry name" value="Nucleotide-bd_a/b_plait_sf"/>
</dbReference>
<dbReference type="STRING" id="669874.A0A1E4U179"/>
<name>A0A1E4U179_PACTA</name>
<feature type="domain" description="RRM" evidence="3">
    <location>
        <begin position="6"/>
        <end position="87"/>
    </location>
</feature>
<protein>
    <recommendedName>
        <fullName evidence="3">RRM domain-containing protein</fullName>
    </recommendedName>
</protein>
<evidence type="ECO:0000259" key="3">
    <source>
        <dbReference type="PROSITE" id="PS50102"/>
    </source>
</evidence>
<dbReference type="GO" id="GO:0003723">
    <property type="term" value="F:RNA binding"/>
    <property type="evidence" value="ECO:0007669"/>
    <property type="project" value="UniProtKB-UniRule"/>
</dbReference>
<dbReference type="SMART" id="SM00360">
    <property type="entry name" value="RRM"/>
    <property type="match status" value="2"/>
</dbReference>
<evidence type="ECO:0000256" key="1">
    <source>
        <dbReference type="ARBA" id="ARBA00022884"/>
    </source>
</evidence>
<sequence>MTSEIRTLYIQHLNEKPSINTTKKELYEIFKSKGANIVSIIAKKNLRMKGQAFITLNNGINEINSILTSLQNYKILDSNIKISFAKTNSDDYYKEVLFKDKEDNFKEYLANRRKAKESLIKKRKHQEVEASNEDDKNISHKRTKLIKSDIPNRILLLQQLSPSTKEQDLNNFFNKFQGFINLRLIKGKNLIGFIEFDNEQNSSQCLNFFENGQVKEFIFNDTSNTNDEKFAFITFAKK</sequence>
<dbReference type="AlphaFoldDB" id="A0A1E4U179"/>
<dbReference type="PROSITE" id="PS50102">
    <property type="entry name" value="RRM"/>
    <property type="match status" value="2"/>
</dbReference>
<evidence type="ECO:0000256" key="2">
    <source>
        <dbReference type="PROSITE-ProRule" id="PRU00176"/>
    </source>
</evidence>
<dbReference type="OrthoDB" id="266020at2759"/>
<proteinExistence type="predicted"/>
<dbReference type="Pfam" id="PF00076">
    <property type="entry name" value="RRM_1"/>
    <property type="match status" value="1"/>
</dbReference>
<dbReference type="EMBL" id="KV454011">
    <property type="protein sequence ID" value="ODV97747.1"/>
    <property type="molecule type" value="Genomic_DNA"/>
</dbReference>
<dbReference type="Proteomes" id="UP000094236">
    <property type="component" value="Unassembled WGS sequence"/>
</dbReference>